<feature type="repeat" description="ANK" evidence="3">
    <location>
        <begin position="802"/>
        <end position="828"/>
    </location>
</feature>
<dbReference type="Proteomes" id="UP000612055">
    <property type="component" value="Unassembled WGS sequence"/>
</dbReference>
<feature type="repeat" description="ANK" evidence="3">
    <location>
        <begin position="637"/>
        <end position="669"/>
    </location>
</feature>
<feature type="repeat" description="ANK" evidence="3">
    <location>
        <begin position="558"/>
        <end position="590"/>
    </location>
</feature>
<evidence type="ECO:0000313" key="7">
    <source>
        <dbReference type="Proteomes" id="UP000612055"/>
    </source>
</evidence>
<feature type="region of interest" description="Disordered" evidence="4">
    <location>
        <begin position="1"/>
        <end position="52"/>
    </location>
</feature>
<feature type="repeat" description="ANK" evidence="3">
    <location>
        <begin position="934"/>
        <end position="960"/>
    </location>
</feature>
<feature type="repeat" description="ANK" evidence="3">
    <location>
        <begin position="670"/>
        <end position="702"/>
    </location>
</feature>
<dbReference type="PROSITE" id="PS50297">
    <property type="entry name" value="ANK_REP_REGION"/>
    <property type="match status" value="14"/>
</dbReference>
<evidence type="ECO:0000313" key="6">
    <source>
        <dbReference type="EMBL" id="KAG2494483.1"/>
    </source>
</evidence>
<dbReference type="InterPro" id="IPR002110">
    <property type="entry name" value="Ankyrin_rpt"/>
</dbReference>
<dbReference type="SMART" id="SM00248">
    <property type="entry name" value="ANK"/>
    <property type="match status" value="14"/>
</dbReference>
<evidence type="ECO:0000256" key="1">
    <source>
        <dbReference type="ARBA" id="ARBA00022737"/>
    </source>
</evidence>
<evidence type="ECO:0000256" key="4">
    <source>
        <dbReference type="SAM" id="MobiDB-lite"/>
    </source>
</evidence>
<feature type="repeat" description="ANK" evidence="3">
    <location>
        <begin position="868"/>
        <end position="900"/>
    </location>
</feature>
<dbReference type="PRINTS" id="PR01415">
    <property type="entry name" value="ANKYRIN"/>
</dbReference>
<name>A0A835Y4C1_9CHLO</name>
<feature type="region of interest" description="Disordered" evidence="4">
    <location>
        <begin position="600"/>
        <end position="640"/>
    </location>
</feature>
<dbReference type="PANTHER" id="PTHR24198">
    <property type="entry name" value="ANKYRIN REPEAT AND PROTEIN KINASE DOMAIN-CONTAINING PROTEIN"/>
    <property type="match status" value="1"/>
</dbReference>
<feature type="domain" description="Heterokaryon incompatibility" evidence="5">
    <location>
        <begin position="136"/>
        <end position="279"/>
    </location>
</feature>
<dbReference type="OrthoDB" id="194358at2759"/>
<evidence type="ECO:0000256" key="3">
    <source>
        <dbReference type="PROSITE-ProRule" id="PRU00023"/>
    </source>
</evidence>
<dbReference type="PANTHER" id="PTHR24198:SF165">
    <property type="entry name" value="ANKYRIN REPEAT-CONTAINING PROTEIN-RELATED"/>
    <property type="match status" value="1"/>
</dbReference>
<feature type="compositionally biased region" description="Pro residues" evidence="4">
    <location>
        <begin position="606"/>
        <end position="633"/>
    </location>
</feature>
<feature type="repeat" description="ANK" evidence="3">
    <location>
        <begin position="967"/>
        <end position="999"/>
    </location>
</feature>
<organism evidence="6 7">
    <name type="scientific">Edaphochlamys debaryana</name>
    <dbReference type="NCBI Taxonomy" id="47281"/>
    <lineage>
        <taxon>Eukaryota</taxon>
        <taxon>Viridiplantae</taxon>
        <taxon>Chlorophyta</taxon>
        <taxon>core chlorophytes</taxon>
        <taxon>Chlorophyceae</taxon>
        <taxon>CS clade</taxon>
        <taxon>Chlamydomonadales</taxon>
        <taxon>Chlamydomonadales incertae sedis</taxon>
        <taxon>Edaphochlamys</taxon>
    </lineage>
</organism>
<reference evidence="6" key="1">
    <citation type="journal article" date="2020" name="bioRxiv">
        <title>Comparative genomics of Chlamydomonas.</title>
        <authorList>
            <person name="Craig R.J."/>
            <person name="Hasan A.R."/>
            <person name="Ness R.W."/>
            <person name="Keightley P.D."/>
        </authorList>
    </citation>
    <scope>NUCLEOTIDE SEQUENCE</scope>
    <source>
        <strain evidence="6">CCAP 11/70</strain>
    </source>
</reference>
<feature type="repeat" description="ANK" evidence="3">
    <location>
        <begin position="703"/>
        <end position="735"/>
    </location>
</feature>
<comment type="caution">
    <text evidence="6">The sequence shown here is derived from an EMBL/GenBank/DDBJ whole genome shotgun (WGS) entry which is preliminary data.</text>
</comment>
<feature type="repeat" description="ANK" evidence="3">
    <location>
        <begin position="736"/>
        <end position="768"/>
    </location>
</feature>
<accession>A0A835Y4C1</accession>
<dbReference type="Pfam" id="PF12796">
    <property type="entry name" value="Ank_2"/>
    <property type="match status" value="3"/>
</dbReference>
<evidence type="ECO:0000256" key="2">
    <source>
        <dbReference type="ARBA" id="ARBA00023043"/>
    </source>
</evidence>
<sequence>MGCGASTGHGRPSKGSSKLQLLTAEEEEERRRQAALQAAERAKRMAEEEAEAADLADKGVLASVPPDKPLSALPDVIQDLHDGMPSDISKVPMRLLHLDAVLGWARLKVYEDVSAEDCVDVPYSQVTEAQWAKTAVLSWRWGASKPRERQPSFTPMLDPQTKELHLALHRLKADGFRFVWIDWCCVPQYSANSMVEVLRSKVFYVRARSMVVVPTFQSLPEDAIVRLLLIKAKRQLMRQSADAARIHRAVLAASIIQCMLDRGLVAGREYFSRVWTLAERMARYGRGEVLGNWLSLEAWLGMLADAMLQSAEDKAASQIYKKILGREASELLDAILDPLAMAIKTSSMLVSEGLEDQVALLFEMGVRIWQTSSHLAEAPAKPWLKSYLEEVHSGVYQAWCEGDRIWAVYSYFCWKKLDQQSEKDLLEALQDLVRVAGGGRQHMVTVAAKLGLGHQLQEAGSKLLQAAKQGDLAEMQALLQGGARVDAADEQDGTTPLWIASSSGHIQEVTMLLEAGASLEAATQDGTTPLHVACQNGHTEVVAALLAAGAAKDRAREDGSTPLLAASERGHVGAVAALLAAGADREAALKARRLPCAAGLTYADPNPQPATPNPQPPTRNPQPPTPNRQPPTANPQDGSTALLTASARGHSDCVAALLGAGARLGAARQDGATPLFVACQHGHLAVAQALLGGGADKEVPTQDGTTPLLAAAEAGHAPLVRALLGAGANREAAREAGCTPLHVAAEHGHVEVVAALLRAGANKECTKKSGWRPAHTAAERGHSEVVAALLGAGAEREARTRADTTPLLLAAERGRVEAVRALLQGGADREGALPDGCTPLYLSAQGGHLDCVRALLLAGANREARREDGTTPLIAASENGHLECVAALIKAGADKEAAKPDGTTSLFLACQAGQLEVVRALIAAGSNLEATKQNGWTPLHAATDEGHEEVVAALLAAGANKQHALQDGWTPLHWAASNGRVEVARLLLKAGANRGSRTKWGTTPLDVAKVGSGVAELLRP</sequence>
<dbReference type="Gene3D" id="1.25.40.20">
    <property type="entry name" value="Ankyrin repeat-containing domain"/>
    <property type="match status" value="6"/>
</dbReference>
<evidence type="ECO:0000259" key="5">
    <source>
        <dbReference type="Pfam" id="PF06985"/>
    </source>
</evidence>
<keyword evidence="1" id="KW-0677">Repeat</keyword>
<dbReference type="PROSITE" id="PS50088">
    <property type="entry name" value="ANK_REPEAT"/>
    <property type="match status" value="15"/>
</dbReference>
<dbReference type="GO" id="GO:0005737">
    <property type="term" value="C:cytoplasm"/>
    <property type="evidence" value="ECO:0007669"/>
    <property type="project" value="TreeGrafter"/>
</dbReference>
<dbReference type="SUPFAM" id="SSF48403">
    <property type="entry name" value="Ankyrin repeat"/>
    <property type="match status" value="2"/>
</dbReference>
<dbReference type="InterPro" id="IPR010730">
    <property type="entry name" value="HET"/>
</dbReference>
<dbReference type="EMBL" id="JAEHOE010000030">
    <property type="protein sequence ID" value="KAG2494483.1"/>
    <property type="molecule type" value="Genomic_DNA"/>
</dbReference>
<feature type="repeat" description="ANK" evidence="3">
    <location>
        <begin position="492"/>
        <end position="524"/>
    </location>
</feature>
<dbReference type="Pfam" id="PF06985">
    <property type="entry name" value="HET"/>
    <property type="match status" value="1"/>
</dbReference>
<feature type="repeat" description="ANK" evidence="3">
    <location>
        <begin position="835"/>
        <end position="867"/>
    </location>
</feature>
<feature type="repeat" description="ANK" evidence="3">
    <location>
        <begin position="525"/>
        <end position="557"/>
    </location>
</feature>
<protein>
    <recommendedName>
        <fullName evidence="5">Heterokaryon incompatibility domain-containing protein</fullName>
    </recommendedName>
</protein>
<feature type="repeat" description="ANK" evidence="3">
    <location>
        <begin position="458"/>
        <end position="490"/>
    </location>
</feature>
<proteinExistence type="predicted"/>
<keyword evidence="7" id="KW-1185">Reference proteome</keyword>
<feature type="repeat" description="ANK" evidence="3">
    <location>
        <begin position="901"/>
        <end position="933"/>
    </location>
</feature>
<gene>
    <name evidence="6" type="ORF">HYH03_007252</name>
</gene>
<dbReference type="AlphaFoldDB" id="A0A835Y4C1"/>
<dbReference type="Pfam" id="PF00023">
    <property type="entry name" value="Ank"/>
    <property type="match status" value="4"/>
</dbReference>
<keyword evidence="2 3" id="KW-0040">ANK repeat</keyword>
<dbReference type="InterPro" id="IPR036770">
    <property type="entry name" value="Ankyrin_rpt-contain_sf"/>
</dbReference>
<feature type="repeat" description="ANK" evidence="3">
    <location>
        <begin position="769"/>
        <end position="801"/>
    </location>
</feature>